<evidence type="ECO:0000313" key="2">
    <source>
        <dbReference type="EMBL" id="MEA9356008.1"/>
    </source>
</evidence>
<dbReference type="RefSeq" id="WP_323575655.1">
    <property type="nucleotide sequence ID" value="NZ_JAYGJQ010000001.1"/>
</dbReference>
<dbReference type="SUPFAM" id="SSF103642">
    <property type="entry name" value="Sec-C motif"/>
    <property type="match status" value="1"/>
</dbReference>
<comment type="caution">
    <text evidence="2">The sequence shown here is derived from an EMBL/GenBank/DDBJ whole genome shotgun (WGS) entry which is preliminary data.</text>
</comment>
<evidence type="ECO:0000313" key="3">
    <source>
        <dbReference type="Proteomes" id="UP001302274"/>
    </source>
</evidence>
<dbReference type="EMBL" id="JAYGJQ010000001">
    <property type="protein sequence ID" value="MEA9356008.1"/>
    <property type="molecule type" value="Genomic_DNA"/>
</dbReference>
<dbReference type="InterPro" id="IPR004027">
    <property type="entry name" value="SEC_C_motif"/>
</dbReference>
<sequence length="66" mass="7270">MTSTKEVKANSEETHDHDHGHVHGPNCNHGHSHEALKPIVRDAPKVGRNDPCICGSQKKYKKCCGN</sequence>
<name>A0ABU5VSH4_9BACT</name>
<dbReference type="Gene3D" id="3.10.450.50">
    <property type="match status" value="1"/>
</dbReference>
<dbReference type="Pfam" id="PF02810">
    <property type="entry name" value="SEC-C"/>
    <property type="match status" value="1"/>
</dbReference>
<organism evidence="2 3">
    <name type="scientific">Bacteriovorax antarcticus</name>
    <dbReference type="NCBI Taxonomy" id="3088717"/>
    <lineage>
        <taxon>Bacteria</taxon>
        <taxon>Pseudomonadati</taxon>
        <taxon>Bdellovibrionota</taxon>
        <taxon>Bacteriovoracia</taxon>
        <taxon>Bacteriovoracales</taxon>
        <taxon>Bacteriovoracaceae</taxon>
        <taxon>Bacteriovorax</taxon>
    </lineage>
</organism>
<accession>A0ABU5VSH4</accession>
<dbReference type="Proteomes" id="UP001302274">
    <property type="component" value="Unassembled WGS sequence"/>
</dbReference>
<keyword evidence="3" id="KW-1185">Reference proteome</keyword>
<protein>
    <submittedName>
        <fullName evidence="2">SEC-C metal-binding domain-containing protein</fullName>
    </submittedName>
</protein>
<feature type="compositionally biased region" description="Basic and acidic residues" evidence="1">
    <location>
        <begin position="1"/>
        <end position="21"/>
    </location>
</feature>
<feature type="compositionally biased region" description="Basic and acidic residues" evidence="1">
    <location>
        <begin position="31"/>
        <end position="48"/>
    </location>
</feature>
<feature type="region of interest" description="Disordered" evidence="1">
    <location>
        <begin position="1"/>
        <end position="51"/>
    </location>
</feature>
<proteinExistence type="predicted"/>
<reference evidence="2 3" key="1">
    <citation type="submission" date="2023-11" db="EMBL/GenBank/DDBJ databases">
        <title>A Novel Polar Bacteriovorax (B. antarcticus) Isolated from the Biocrust in Antarctica.</title>
        <authorList>
            <person name="Mun W."/>
            <person name="Choi S.Y."/>
            <person name="Mitchell R.J."/>
        </authorList>
    </citation>
    <scope>NUCLEOTIDE SEQUENCE [LARGE SCALE GENOMIC DNA]</scope>
    <source>
        <strain evidence="2 3">PP10</strain>
    </source>
</reference>
<evidence type="ECO:0000256" key="1">
    <source>
        <dbReference type="SAM" id="MobiDB-lite"/>
    </source>
</evidence>
<gene>
    <name evidence="2" type="ORF">SHI21_07345</name>
</gene>